<feature type="domain" description="B12-dependent ribonucleotide reductase insertion" evidence="13">
    <location>
        <begin position="203"/>
        <end position="269"/>
    </location>
</feature>
<dbReference type="PANTHER" id="PTHR43371:SF1">
    <property type="entry name" value="RIBONUCLEOSIDE-DIPHOSPHATE REDUCTASE"/>
    <property type="match status" value="1"/>
</dbReference>
<keyword evidence="4" id="KW-0846">Cobalamin</keyword>
<dbReference type="Pfam" id="PF21995">
    <property type="entry name" value="RNR-II_ins_dom"/>
    <property type="match status" value="1"/>
</dbReference>
<evidence type="ECO:0000256" key="3">
    <source>
        <dbReference type="ARBA" id="ARBA00012275"/>
    </source>
</evidence>
<keyword evidence="6" id="KW-0560">Oxidoreductase</keyword>
<gene>
    <name evidence="14" type="ORF">KFE25_003155</name>
</gene>
<dbReference type="GO" id="GO:0031419">
    <property type="term" value="F:cobalamin binding"/>
    <property type="evidence" value="ECO:0007669"/>
    <property type="project" value="UniProtKB-KW"/>
</dbReference>
<evidence type="ECO:0000256" key="4">
    <source>
        <dbReference type="ARBA" id="ARBA00022628"/>
    </source>
</evidence>
<evidence type="ECO:0000259" key="13">
    <source>
        <dbReference type="Pfam" id="PF21995"/>
    </source>
</evidence>
<evidence type="ECO:0000313" key="14">
    <source>
        <dbReference type="EMBL" id="KAG8459703.1"/>
    </source>
</evidence>
<evidence type="ECO:0000256" key="2">
    <source>
        <dbReference type="ARBA" id="ARBA00005654"/>
    </source>
</evidence>
<dbReference type="GO" id="GO:0008998">
    <property type="term" value="F:ribonucleoside-triphosphate reductase (thioredoxin) activity"/>
    <property type="evidence" value="ECO:0007669"/>
    <property type="project" value="UniProtKB-EC"/>
</dbReference>
<keyword evidence="9" id="KW-0170">Cobalt</keyword>
<keyword evidence="8" id="KW-0676">Redox-active center</keyword>
<evidence type="ECO:0000256" key="1">
    <source>
        <dbReference type="ARBA" id="ARBA00001922"/>
    </source>
</evidence>
<dbReference type="Pfam" id="PF17975">
    <property type="entry name" value="RNR_Alpha"/>
    <property type="match status" value="1"/>
</dbReference>
<comment type="cofactor">
    <cofactor evidence="1">
        <name>adenosylcob(III)alamin</name>
        <dbReference type="ChEBI" id="CHEBI:18408"/>
    </cofactor>
</comment>
<evidence type="ECO:0000256" key="10">
    <source>
        <dbReference type="ARBA" id="ARBA00048987"/>
    </source>
</evidence>
<dbReference type="InterPro" id="IPR040763">
    <property type="entry name" value="RNR_alpha_hel"/>
</dbReference>
<feature type="compositionally biased region" description="Low complexity" evidence="11">
    <location>
        <begin position="752"/>
        <end position="765"/>
    </location>
</feature>
<keyword evidence="7" id="KW-1015">Disulfide bond</keyword>
<feature type="compositionally biased region" description="Gly residues" evidence="11">
    <location>
        <begin position="734"/>
        <end position="751"/>
    </location>
</feature>
<feature type="region of interest" description="Disordered" evidence="11">
    <location>
        <begin position="674"/>
        <end position="698"/>
    </location>
</feature>
<keyword evidence="15" id="KW-1185">Reference proteome</keyword>
<accession>A0A8J5XAA3</accession>
<dbReference type="Proteomes" id="UP000751190">
    <property type="component" value="Unassembled WGS sequence"/>
</dbReference>
<dbReference type="SUPFAM" id="SSF51998">
    <property type="entry name" value="PFL-like glycyl radical enzymes"/>
    <property type="match status" value="1"/>
</dbReference>
<dbReference type="OrthoDB" id="14890at2759"/>
<evidence type="ECO:0000256" key="7">
    <source>
        <dbReference type="ARBA" id="ARBA00023157"/>
    </source>
</evidence>
<evidence type="ECO:0000256" key="8">
    <source>
        <dbReference type="ARBA" id="ARBA00023284"/>
    </source>
</evidence>
<feature type="region of interest" description="Disordered" evidence="11">
    <location>
        <begin position="724"/>
        <end position="765"/>
    </location>
</feature>
<comment type="caution">
    <text evidence="14">The sequence shown here is derived from an EMBL/GenBank/DDBJ whole genome shotgun (WGS) entry which is preliminary data.</text>
</comment>
<evidence type="ECO:0000256" key="5">
    <source>
        <dbReference type="ARBA" id="ARBA00022705"/>
    </source>
</evidence>
<evidence type="ECO:0000259" key="12">
    <source>
        <dbReference type="Pfam" id="PF17975"/>
    </source>
</evidence>
<dbReference type="PANTHER" id="PTHR43371">
    <property type="entry name" value="VITAMIN B12-DEPENDENT RIBONUCLEOTIDE REDUCTASE"/>
    <property type="match status" value="1"/>
</dbReference>
<comment type="catalytic activity">
    <reaction evidence="10">
        <text>a 2'-deoxyribonucleoside 5'-triphosphate + [thioredoxin]-disulfide + H2O = a ribonucleoside 5'-triphosphate + [thioredoxin]-dithiol</text>
        <dbReference type="Rhea" id="RHEA:12701"/>
        <dbReference type="Rhea" id="RHEA-COMP:10698"/>
        <dbReference type="Rhea" id="RHEA-COMP:10700"/>
        <dbReference type="ChEBI" id="CHEBI:15377"/>
        <dbReference type="ChEBI" id="CHEBI:29950"/>
        <dbReference type="ChEBI" id="CHEBI:50058"/>
        <dbReference type="ChEBI" id="CHEBI:61557"/>
        <dbReference type="ChEBI" id="CHEBI:61560"/>
        <dbReference type="EC" id="1.17.4.2"/>
    </reaction>
</comment>
<dbReference type="GO" id="GO:0006260">
    <property type="term" value="P:DNA replication"/>
    <property type="evidence" value="ECO:0007669"/>
    <property type="project" value="UniProtKB-KW"/>
</dbReference>
<protein>
    <recommendedName>
        <fullName evidence="3">ribonucleoside-triphosphate reductase (thioredoxin)</fullName>
        <ecNumber evidence="3">1.17.4.2</ecNumber>
    </recommendedName>
</protein>
<dbReference type="Gene3D" id="3.20.70.20">
    <property type="match status" value="3"/>
</dbReference>
<keyword evidence="5" id="KW-0235">DNA replication</keyword>
<evidence type="ECO:0000313" key="15">
    <source>
        <dbReference type="Proteomes" id="UP000751190"/>
    </source>
</evidence>
<dbReference type="EMBL" id="JAGTXO010000038">
    <property type="protein sequence ID" value="KAG8459703.1"/>
    <property type="molecule type" value="Genomic_DNA"/>
</dbReference>
<dbReference type="AlphaFoldDB" id="A0A8J5XAA3"/>
<dbReference type="OMA" id="FHCNLAE"/>
<reference evidence="14" key="1">
    <citation type="submission" date="2021-05" db="EMBL/GenBank/DDBJ databases">
        <title>The genome of the haptophyte Pavlova lutheri (Diacronema luteri, Pavlovales) - a model for lipid biosynthesis in eukaryotic algae.</title>
        <authorList>
            <person name="Hulatt C.J."/>
            <person name="Posewitz M.C."/>
        </authorList>
    </citation>
    <scope>NUCLEOTIDE SEQUENCE</scope>
    <source>
        <strain evidence="14">NIVA-4/92</strain>
    </source>
</reference>
<sequence>MLTAVVRRAVAGVQSVARPSRPMRAFSALTKPPPPGYVPFRLPDAFVDSYASREPAFGFNGLGKLVYERTYARPTADGGREQWLETVERVVNGTFNMQKRWIEESDLGWNEREAQEVAQDMYERIFTMKFLPPGRGLWAMGSPITEERRLFAALNNCAFVSTENLPTDFAGPFVFLMEAAMLGVGVGFDTAGANTLTVLGANRTGSTTYQIADSREGWVHSLRLLLESYANGTDAVAFDYSLVRPAGEPIRGFGGTASGPGPLREMHEACRATLERNVGRPLSITTIVDLMNLVGKCVIAGNVRRTAEIAFGDPQCDEYIDLKNYDKNPERMEHGWTSNNSVFATLGMDYSHLVSRIASNGEPGFAWLDNMRGYGRMNGTTDTSDWRAKGGNPCLEQTLESYELCCLVETFPNRHDSLADFELTLRAAFLYAKTVTLGETHWPHSNRVMLRNRRIGTSISGVAQFISARSLGELREWCERGYSTLRDADAQLSERFGVPRSIKLTSVKPSGSVSLLAGATPGLHYPESRFYRRRVRLPHSSPLLPRLVAAGLHIEPAVGDEAQTLVVEFPVDAGEGVRSVHELSMWEQLSLAAFLQRHWADNQVSCTVTFDPASEAAALASALDYFQYQLKGISFLPRMADSTAYAQMPYEKIDEPTYRELMRTVRLDALNAPQPRASRAHAAPAGAAGTHAPAAPARAVDHTPDVFCDSDRCVQEEMRSLASSFAAGERADADGGGGGGPRPSGARGGDGASQQRSAAQAGGRL</sequence>
<name>A0A8J5XAA3_DIALT</name>
<proteinExistence type="inferred from homology"/>
<dbReference type="InterPro" id="IPR054158">
    <property type="entry name" value="RNR-II_ins_dom"/>
</dbReference>
<evidence type="ECO:0000256" key="9">
    <source>
        <dbReference type="ARBA" id="ARBA00023285"/>
    </source>
</evidence>
<evidence type="ECO:0000256" key="11">
    <source>
        <dbReference type="SAM" id="MobiDB-lite"/>
    </source>
</evidence>
<feature type="domain" description="Ribonucleotide reductase alpha-helical" evidence="12">
    <location>
        <begin position="42"/>
        <end position="142"/>
    </location>
</feature>
<dbReference type="InterPro" id="IPR050862">
    <property type="entry name" value="RdRp_reductase_class-2"/>
</dbReference>
<dbReference type="EC" id="1.17.4.2" evidence="3"/>
<evidence type="ECO:0000256" key="6">
    <source>
        <dbReference type="ARBA" id="ARBA00023002"/>
    </source>
</evidence>
<comment type="similarity">
    <text evidence="2">Belongs to the class II ribonucleoside-triphosphate reductase family.</text>
</comment>
<dbReference type="GO" id="GO:0004748">
    <property type="term" value="F:ribonucleoside-diphosphate reductase activity, thioredoxin disulfide as acceptor"/>
    <property type="evidence" value="ECO:0007669"/>
    <property type="project" value="TreeGrafter"/>
</dbReference>
<organism evidence="14 15">
    <name type="scientific">Diacronema lutheri</name>
    <name type="common">Unicellular marine alga</name>
    <name type="synonym">Monochrysis lutheri</name>
    <dbReference type="NCBI Taxonomy" id="2081491"/>
    <lineage>
        <taxon>Eukaryota</taxon>
        <taxon>Haptista</taxon>
        <taxon>Haptophyta</taxon>
        <taxon>Pavlovophyceae</taxon>
        <taxon>Pavlovales</taxon>
        <taxon>Pavlovaceae</taxon>
        <taxon>Diacronema</taxon>
    </lineage>
</organism>